<dbReference type="EMBL" id="JAGTJJ010000057">
    <property type="protein sequence ID" value="MDC3987721.1"/>
    <property type="molecule type" value="Genomic_DNA"/>
</dbReference>
<proteinExistence type="predicted"/>
<dbReference type="RefSeq" id="WP_272427260.1">
    <property type="nucleotide sequence ID" value="NZ_JAGTJJ010000057.1"/>
</dbReference>
<dbReference type="Proteomes" id="UP001151081">
    <property type="component" value="Unassembled WGS sequence"/>
</dbReference>
<dbReference type="AlphaFoldDB" id="A0A9X3XGT3"/>
<evidence type="ECO:0000313" key="3">
    <source>
        <dbReference type="Proteomes" id="UP001151081"/>
    </source>
</evidence>
<feature type="chain" id="PRO_5040738464" description="Lipoprotein" evidence="1">
    <location>
        <begin position="28"/>
        <end position="102"/>
    </location>
</feature>
<reference evidence="2 3" key="1">
    <citation type="submission" date="2021-04" db="EMBL/GenBank/DDBJ databases">
        <title>Genome analysis of Polyangium sp.</title>
        <authorList>
            <person name="Li Y."/>
            <person name="Wang J."/>
        </authorList>
    </citation>
    <scope>NUCLEOTIDE SEQUENCE [LARGE SCALE GENOMIC DNA]</scope>
    <source>
        <strain evidence="2 3">SDU14</strain>
    </source>
</reference>
<name>A0A9X3XGT3_9BACT</name>
<accession>A0A9X3XGT3</accession>
<evidence type="ECO:0000256" key="1">
    <source>
        <dbReference type="SAM" id="SignalP"/>
    </source>
</evidence>
<sequence>MRSRMGGTMLACMIGMMCSFVGASARAEERGAPRSEARAGTSEARGTLVAEPTMCARCMRGCLRGDYRWWPFNCETLCAVLLCRPEHRVGVDVEATTRSVQP</sequence>
<evidence type="ECO:0008006" key="4">
    <source>
        <dbReference type="Google" id="ProtNLM"/>
    </source>
</evidence>
<evidence type="ECO:0000313" key="2">
    <source>
        <dbReference type="EMBL" id="MDC3987721.1"/>
    </source>
</evidence>
<feature type="signal peptide" evidence="1">
    <location>
        <begin position="1"/>
        <end position="27"/>
    </location>
</feature>
<protein>
    <recommendedName>
        <fullName evidence="4">Lipoprotein</fullName>
    </recommendedName>
</protein>
<comment type="caution">
    <text evidence="2">The sequence shown here is derived from an EMBL/GenBank/DDBJ whole genome shotgun (WGS) entry which is preliminary data.</text>
</comment>
<organism evidence="2 3">
    <name type="scientific">Polyangium jinanense</name>
    <dbReference type="NCBI Taxonomy" id="2829994"/>
    <lineage>
        <taxon>Bacteria</taxon>
        <taxon>Pseudomonadati</taxon>
        <taxon>Myxococcota</taxon>
        <taxon>Polyangia</taxon>
        <taxon>Polyangiales</taxon>
        <taxon>Polyangiaceae</taxon>
        <taxon>Polyangium</taxon>
    </lineage>
</organism>
<keyword evidence="1" id="KW-0732">Signal</keyword>
<keyword evidence="3" id="KW-1185">Reference proteome</keyword>
<gene>
    <name evidence="2" type="ORF">KEG57_45065</name>
</gene>